<accession>A0A8E2FCA2</accession>
<name>A0A8E2FCA2_9PEZI</name>
<evidence type="ECO:0000313" key="1">
    <source>
        <dbReference type="EMBL" id="OCL14536.1"/>
    </source>
</evidence>
<protein>
    <submittedName>
        <fullName evidence="1">Uncharacterized protein</fullName>
    </submittedName>
</protein>
<organism evidence="1 2">
    <name type="scientific">Glonium stellatum</name>
    <dbReference type="NCBI Taxonomy" id="574774"/>
    <lineage>
        <taxon>Eukaryota</taxon>
        <taxon>Fungi</taxon>
        <taxon>Dikarya</taxon>
        <taxon>Ascomycota</taxon>
        <taxon>Pezizomycotina</taxon>
        <taxon>Dothideomycetes</taxon>
        <taxon>Pleosporomycetidae</taxon>
        <taxon>Gloniales</taxon>
        <taxon>Gloniaceae</taxon>
        <taxon>Glonium</taxon>
    </lineage>
</organism>
<keyword evidence="2" id="KW-1185">Reference proteome</keyword>
<dbReference type="AlphaFoldDB" id="A0A8E2FCA2"/>
<proteinExistence type="predicted"/>
<gene>
    <name evidence="1" type="ORF">AOQ84DRAFT_351463</name>
</gene>
<dbReference type="Proteomes" id="UP000250140">
    <property type="component" value="Unassembled WGS sequence"/>
</dbReference>
<sequence length="271" mass="31052">MTLAESKWAQRRSNRTRTEQLVHDKDKAFRLLRRLYWKAETLCCSWKRAIDVLKCNDAGSKSAQNHSTILTYNAGKDSNTVQTMFKLDFFEFYVVLERYIVLCLEICGVRVPRGDPTDVKSSTPSASVSTFGSHRFHANLLSTLDQPDCPLYEALGQQDVRLCLGQAKEYRNRWKDADERVEDDTCDGHNEVSKSTLEELELPGMLRTILDGLDKARKIVELRQAADIGIVGGSNEKIEPNRVESHVRYELDDEEMEDAPWEAVEDAMEWE</sequence>
<evidence type="ECO:0000313" key="2">
    <source>
        <dbReference type="Proteomes" id="UP000250140"/>
    </source>
</evidence>
<reference evidence="1 2" key="1">
    <citation type="journal article" date="2016" name="Nat. Commun.">
        <title>Ectomycorrhizal ecology is imprinted in the genome of the dominant symbiotic fungus Cenococcum geophilum.</title>
        <authorList>
            <consortium name="DOE Joint Genome Institute"/>
            <person name="Peter M."/>
            <person name="Kohler A."/>
            <person name="Ohm R.A."/>
            <person name="Kuo A."/>
            <person name="Krutzmann J."/>
            <person name="Morin E."/>
            <person name="Arend M."/>
            <person name="Barry K.W."/>
            <person name="Binder M."/>
            <person name="Choi C."/>
            <person name="Clum A."/>
            <person name="Copeland A."/>
            <person name="Grisel N."/>
            <person name="Haridas S."/>
            <person name="Kipfer T."/>
            <person name="LaButti K."/>
            <person name="Lindquist E."/>
            <person name="Lipzen A."/>
            <person name="Maire R."/>
            <person name="Meier B."/>
            <person name="Mihaltcheva S."/>
            <person name="Molinier V."/>
            <person name="Murat C."/>
            <person name="Poggeler S."/>
            <person name="Quandt C.A."/>
            <person name="Sperisen C."/>
            <person name="Tritt A."/>
            <person name="Tisserant E."/>
            <person name="Crous P.W."/>
            <person name="Henrissat B."/>
            <person name="Nehls U."/>
            <person name="Egli S."/>
            <person name="Spatafora J.W."/>
            <person name="Grigoriev I.V."/>
            <person name="Martin F.M."/>
        </authorList>
    </citation>
    <scope>NUCLEOTIDE SEQUENCE [LARGE SCALE GENOMIC DNA]</scope>
    <source>
        <strain evidence="1 2">CBS 207.34</strain>
    </source>
</reference>
<dbReference type="OrthoDB" id="3858188at2759"/>
<dbReference type="EMBL" id="KV748563">
    <property type="protein sequence ID" value="OCL14536.1"/>
    <property type="molecule type" value="Genomic_DNA"/>
</dbReference>